<protein>
    <submittedName>
        <fullName evidence="1">Uncharacterized protein</fullName>
    </submittedName>
</protein>
<evidence type="ECO:0000313" key="2">
    <source>
        <dbReference type="Proteomes" id="UP001162992"/>
    </source>
</evidence>
<organism evidence="1 2">
    <name type="scientific">Diphasiastrum complanatum</name>
    <name type="common">Issler's clubmoss</name>
    <name type="synonym">Lycopodium complanatum</name>
    <dbReference type="NCBI Taxonomy" id="34168"/>
    <lineage>
        <taxon>Eukaryota</taxon>
        <taxon>Viridiplantae</taxon>
        <taxon>Streptophyta</taxon>
        <taxon>Embryophyta</taxon>
        <taxon>Tracheophyta</taxon>
        <taxon>Lycopodiopsida</taxon>
        <taxon>Lycopodiales</taxon>
        <taxon>Lycopodiaceae</taxon>
        <taxon>Lycopodioideae</taxon>
        <taxon>Diphasiastrum</taxon>
    </lineage>
</organism>
<sequence>MEAAQVNWDLLDALVLNYAEEEKLLVSVNDESFCEGCALRSTIQDIRALIELGNMTKAFSAIMEHAPAILDDNRLLFQLYKQEFMELLRNGSDDARNEAIIHSRMQLGPCALNAYPEAYEEFKRILLALIYDEHDRTSPVALEWSESRRAELAATVSSTLKAHLHAYDPPFSLMLRYLIRLHNVYSIRQGVTSPIAGIASEVLLKDRDPPASVQDSLVTTQDFSESDVQALAQAVDISRQAAVDSLRYTNGDLNTAMKNELSRMRVNVAAIDALVHEYCIYRGLLAGDLNMLRQTTCIEEFQLDSTIDSTASTGSHEPYVEEAATMTVHGLIQAFKDDSEGNVADKRQCLGAVPALELSTPESECEVIQAGSSYGNESITTQHQLHKNFISDVRLEDKEGYFGVLDLAAGTRNNVATESHKNRSDCSTSKVLLTDRFNPWQKWKGRSGKELNGLPKGPTETFSTSYQSPRTIQDETKAYFQSSCNEMFSPNSSFQKYEKALRIRKSVTERMAKEAIEEIEGLLPNFFEQNPDLFFQLKQLEFLTLVNKGDLRHAIQVARNDLGPVAARFSEFIQPLKETLVALVHPKEELFSKQTLPTLMPSLQLQLCWQPQYGSSQKNFVPIITVALNSQLGIIEPKLIKIVRVTLYMHTEWFKLQRCSDPFGDLLKINALKEIEAFTSMTSHRERSDVGAVSCSRIAGTPVSSRPSEGSITQQSNSSHEQAMLDEASILTISEWLALSRADAIQLLAQYDGSVDSVFEHLMT</sequence>
<accession>A0ACC2AD85</accession>
<comment type="caution">
    <text evidence="1">The sequence shown here is derived from an EMBL/GenBank/DDBJ whole genome shotgun (WGS) entry which is preliminary data.</text>
</comment>
<keyword evidence="2" id="KW-1185">Reference proteome</keyword>
<dbReference type="EMBL" id="CM055113">
    <property type="protein sequence ID" value="KAJ7515533.1"/>
    <property type="molecule type" value="Genomic_DNA"/>
</dbReference>
<dbReference type="Proteomes" id="UP001162992">
    <property type="component" value="Chromosome 22"/>
</dbReference>
<name>A0ACC2AD85_DIPCM</name>
<evidence type="ECO:0000313" key="1">
    <source>
        <dbReference type="EMBL" id="KAJ7515533.1"/>
    </source>
</evidence>
<gene>
    <name evidence="1" type="ORF">O6H91_22G016900</name>
</gene>
<reference evidence="2" key="1">
    <citation type="journal article" date="2024" name="Proc. Natl. Acad. Sci. U.S.A.">
        <title>Extraordinary preservation of gene collinearity over three hundred million years revealed in homosporous lycophytes.</title>
        <authorList>
            <person name="Li C."/>
            <person name="Wickell D."/>
            <person name="Kuo L.Y."/>
            <person name="Chen X."/>
            <person name="Nie B."/>
            <person name="Liao X."/>
            <person name="Peng D."/>
            <person name="Ji J."/>
            <person name="Jenkins J."/>
            <person name="Williams M."/>
            <person name="Shu S."/>
            <person name="Plott C."/>
            <person name="Barry K."/>
            <person name="Rajasekar S."/>
            <person name="Grimwood J."/>
            <person name="Han X."/>
            <person name="Sun S."/>
            <person name="Hou Z."/>
            <person name="He W."/>
            <person name="Dai G."/>
            <person name="Sun C."/>
            <person name="Schmutz J."/>
            <person name="Leebens-Mack J.H."/>
            <person name="Li F.W."/>
            <person name="Wang L."/>
        </authorList>
    </citation>
    <scope>NUCLEOTIDE SEQUENCE [LARGE SCALE GENOMIC DNA]</scope>
    <source>
        <strain evidence="2">cv. PW_Plant_1</strain>
    </source>
</reference>
<proteinExistence type="predicted"/>